<dbReference type="InterPro" id="IPR013088">
    <property type="entry name" value="Znf_NHR/GATA"/>
</dbReference>
<dbReference type="SUPFAM" id="SSF57716">
    <property type="entry name" value="Glucocorticoid receptor-like (DNA-binding domain)"/>
    <property type="match status" value="1"/>
</dbReference>
<dbReference type="GO" id="GO:0000122">
    <property type="term" value="P:negative regulation of transcription by RNA polymerase II"/>
    <property type="evidence" value="ECO:0007669"/>
    <property type="project" value="TreeGrafter"/>
</dbReference>
<evidence type="ECO:0000259" key="11">
    <source>
        <dbReference type="PROSITE" id="PS50114"/>
    </source>
</evidence>
<dbReference type="GO" id="GO:0045944">
    <property type="term" value="P:positive regulation of transcription by RNA polymerase II"/>
    <property type="evidence" value="ECO:0007669"/>
    <property type="project" value="TreeGrafter"/>
</dbReference>
<keyword evidence="5" id="KW-0805">Transcription regulation</keyword>
<dbReference type="Pfam" id="PF00320">
    <property type="entry name" value="GATA"/>
    <property type="match status" value="1"/>
</dbReference>
<proteinExistence type="predicted"/>
<dbReference type="SMART" id="SM00401">
    <property type="entry name" value="ZnF_GATA"/>
    <property type="match status" value="1"/>
</dbReference>
<evidence type="ECO:0000256" key="4">
    <source>
        <dbReference type="ARBA" id="ARBA00022833"/>
    </source>
</evidence>
<name>A0A915E1M7_9BILA</name>
<feature type="domain" description="GATA-type" evidence="11">
    <location>
        <begin position="15"/>
        <end position="68"/>
    </location>
</feature>
<dbReference type="PANTHER" id="PTHR10071">
    <property type="entry name" value="TRANSCRIPTION FACTOR GATA FAMILY MEMBER"/>
    <property type="match status" value="1"/>
</dbReference>
<feature type="region of interest" description="Disordered" evidence="10">
    <location>
        <begin position="65"/>
        <end position="108"/>
    </location>
</feature>
<dbReference type="AlphaFoldDB" id="A0A915E1M7"/>
<sequence>MALGGKILNMANTQKRTGVVCVNCKTTVTTLWRRNNSQEPVCNACGLYFKLHAVARPINMKKETIQQRNRKLNSSTPSHTSNNNISISSSHSSSCKSTSSKRTRESKHTLHATIKYESIEQQHNLTANSTFSGLNDDFCANGSLTGVFHANQADVQQQQIQPVVASHCQPASTNSNINIHHWHHVATTPTVTNFHDTAAAALLFEKTMGGGLASAFDKPNPNPNPWTFANATAGEQSPAYHLPTNCVAAAAVYPSFLFQQNPSAMAVAAGEEQTTLLAQQSVPCYSKSVQGLTSTSRDMLITKDFRNHPGFRLGEAT</sequence>
<dbReference type="InterPro" id="IPR000679">
    <property type="entry name" value="Znf_GATA"/>
</dbReference>
<dbReference type="GO" id="GO:0000981">
    <property type="term" value="F:DNA-binding transcription factor activity, RNA polymerase II-specific"/>
    <property type="evidence" value="ECO:0007669"/>
    <property type="project" value="TreeGrafter"/>
</dbReference>
<dbReference type="GO" id="GO:0000978">
    <property type="term" value="F:RNA polymerase II cis-regulatory region sequence-specific DNA binding"/>
    <property type="evidence" value="ECO:0007669"/>
    <property type="project" value="TreeGrafter"/>
</dbReference>
<feature type="compositionally biased region" description="Low complexity" evidence="10">
    <location>
        <begin position="73"/>
        <end position="98"/>
    </location>
</feature>
<dbReference type="GO" id="GO:0009888">
    <property type="term" value="P:tissue development"/>
    <property type="evidence" value="ECO:0007669"/>
    <property type="project" value="UniProtKB-ARBA"/>
</dbReference>
<keyword evidence="6" id="KW-0238">DNA-binding</keyword>
<evidence type="ECO:0000256" key="10">
    <source>
        <dbReference type="SAM" id="MobiDB-lite"/>
    </source>
</evidence>
<dbReference type="GO" id="GO:0005634">
    <property type="term" value="C:nucleus"/>
    <property type="evidence" value="ECO:0007669"/>
    <property type="project" value="UniProtKB-SubCell"/>
</dbReference>
<evidence type="ECO:0000256" key="5">
    <source>
        <dbReference type="ARBA" id="ARBA00023015"/>
    </source>
</evidence>
<dbReference type="GO" id="GO:0045165">
    <property type="term" value="P:cell fate commitment"/>
    <property type="evidence" value="ECO:0007669"/>
    <property type="project" value="TreeGrafter"/>
</dbReference>
<keyword evidence="8" id="KW-0539">Nucleus</keyword>
<keyword evidence="2" id="KW-0479">Metal-binding</keyword>
<keyword evidence="7" id="KW-0804">Transcription</keyword>
<dbReference type="CDD" id="cd00202">
    <property type="entry name" value="ZnF_GATA"/>
    <property type="match status" value="1"/>
</dbReference>
<dbReference type="FunFam" id="3.30.50.10:FF:000032">
    <property type="entry name" value="Transcription factor GATA-3"/>
    <property type="match status" value="1"/>
</dbReference>
<keyword evidence="3 9" id="KW-0863">Zinc-finger</keyword>
<evidence type="ECO:0000256" key="7">
    <source>
        <dbReference type="ARBA" id="ARBA00023163"/>
    </source>
</evidence>
<keyword evidence="4" id="KW-0862">Zinc</keyword>
<dbReference type="PANTHER" id="PTHR10071:SF281">
    <property type="entry name" value="BOX A-BINDING FACTOR-RELATED"/>
    <property type="match status" value="1"/>
</dbReference>
<protein>
    <submittedName>
        <fullName evidence="13">GATA-type domain-containing protein</fullName>
    </submittedName>
</protein>
<keyword evidence="12" id="KW-1185">Reference proteome</keyword>
<evidence type="ECO:0000256" key="6">
    <source>
        <dbReference type="ARBA" id="ARBA00023125"/>
    </source>
</evidence>
<evidence type="ECO:0000256" key="1">
    <source>
        <dbReference type="ARBA" id="ARBA00004123"/>
    </source>
</evidence>
<accession>A0A915E1M7</accession>
<evidence type="ECO:0000256" key="8">
    <source>
        <dbReference type="ARBA" id="ARBA00023242"/>
    </source>
</evidence>
<evidence type="ECO:0000313" key="12">
    <source>
        <dbReference type="Proteomes" id="UP000887574"/>
    </source>
</evidence>
<dbReference type="InterPro" id="IPR039355">
    <property type="entry name" value="Transcription_factor_GATA"/>
</dbReference>
<dbReference type="PRINTS" id="PR00619">
    <property type="entry name" value="GATAZNFINGER"/>
</dbReference>
<dbReference type="GO" id="GO:0008270">
    <property type="term" value="F:zinc ion binding"/>
    <property type="evidence" value="ECO:0007669"/>
    <property type="project" value="UniProtKB-KW"/>
</dbReference>
<dbReference type="WBParaSite" id="jg25994">
    <property type="protein sequence ID" value="jg25994"/>
    <property type="gene ID" value="jg25994"/>
</dbReference>
<dbReference type="PROSITE" id="PS50114">
    <property type="entry name" value="GATA_ZN_FINGER_2"/>
    <property type="match status" value="1"/>
</dbReference>
<evidence type="ECO:0000256" key="2">
    <source>
        <dbReference type="ARBA" id="ARBA00022723"/>
    </source>
</evidence>
<dbReference type="Proteomes" id="UP000887574">
    <property type="component" value="Unplaced"/>
</dbReference>
<comment type="subcellular location">
    <subcellularLocation>
        <location evidence="1">Nucleus</location>
    </subcellularLocation>
</comment>
<evidence type="ECO:0000256" key="9">
    <source>
        <dbReference type="PROSITE-ProRule" id="PRU00094"/>
    </source>
</evidence>
<evidence type="ECO:0000256" key="3">
    <source>
        <dbReference type="ARBA" id="ARBA00022771"/>
    </source>
</evidence>
<reference evidence="13" key="1">
    <citation type="submission" date="2022-11" db="UniProtKB">
        <authorList>
            <consortium name="WormBaseParasite"/>
        </authorList>
    </citation>
    <scope>IDENTIFICATION</scope>
</reference>
<organism evidence="12 13">
    <name type="scientific">Ditylenchus dipsaci</name>
    <dbReference type="NCBI Taxonomy" id="166011"/>
    <lineage>
        <taxon>Eukaryota</taxon>
        <taxon>Metazoa</taxon>
        <taxon>Ecdysozoa</taxon>
        <taxon>Nematoda</taxon>
        <taxon>Chromadorea</taxon>
        <taxon>Rhabditida</taxon>
        <taxon>Tylenchina</taxon>
        <taxon>Tylenchomorpha</taxon>
        <taxon>Sphaerularioidea</taxon>
        <taxon>Anguinidae</taxon>
        <taxon>Anguininae</taxon>
        <taxon>Ditylenchus</taxon>
    </lineage>
</organism>
<evidence type="ECO:0000313" key="13">
    <source>
        <dbReference type="WBParaSite" id="jg25994"/>
    </source>
</evidence>
<dbReference type="Gene3D" id="3.30.50.10">
    <property type="entry name" value="Erythroid Transcription Factor GATA-1, subunit A"/>
    <property type="match status" value="1"/>
</dbReference>